<dbReference type="PROSITE" id="PS00061">
    <property type="entry name" value="ADH_SHORT"/>
    <property type="match status" value="1"/>
</dbReference>
<dbReference type="InterPro" id="IPR050259">
    <property type="entry name" value="SDR"/>
</dbReference>
<gene>
    <name evidence="9" type="ORF">C4K04_3374</name>
</gene>
<dbReference type="GO" id="GO:0018511">
    <property type="term" value="F:2,3-dihydroxy-2,3-dihydro-p-cumate dehydrogenase activity"/>
    <property type="evidence" value="ECO:0007669"/>
    <property type="project" value="UniProtKB-EC"/>
</dbReference>
<evidence type="ECO:0000256" key="3">
    <source>
        <dbReference type="ARBA" id="ARBA00042907"/>
    </source>
</evidence>
<sequence length="240" mass="25380">MKTRTFLITGASKGIGRALANQLSHAGHQVVGIARNSDDPYFPGTLVSLDLGDREQTEKTLAGLVSRYAFDGLINNVGLVRPQALGDVQLDDFDEVMRINLHSALQATQALLPGMRNRGWGRIVNISSLTILGIPHRTAYAAAKAALVSFTRSWALELATSGITVNAVAPGPTETELFRAGNPLGSDGEARYLASVPMGRLGQPDEIAAAIDFLLSEQSGFITGQTLFVDGGASIGKSTF</sequence>
<evidence type="ECO:0000256" key="1">
    <source>
        <dbReference type="ARBA" id="ARBA00006484"/>
    </source>
</evidence>
<evidence type="ECO:0000256" key="4">
    <source>
        <dbReference type="ARBA" id="ARBA00050226"/>
    </source>
</evidence>
<dbReference type="Gene3D" id="3.40.50.720">
    <property type="entry name" value="NAD(P)-binding Rossmann-like Domain"/>
    <property type="match status" value="1"/>
</dbReference>
<reference evidence="9 10" key="1">
    <citation type="submission" date="2018-03" db="EMBL/GenBank/DDBJ databases">
        <title>Diversity of phytobeneficial traits revealed by whole-genome analysis of worldwide-isolated phenazine-producing Pseudomonas spp.</title>
        <authorList>
            <person name="Biessy A."/>
            <person name="Novinscak A."/>
            <person name="Blom J."/>
            <person name="Leger G."/>
            <person name="Thomashow L.S."/>
            <person name="Cazorla F.M."/>
            <person name="Josic D."/>
            <person name="Filion M."/>
        </authorList>
    </citation>
    <scope>NUCLEOTIDE SEQUENCE [LARGE SCALE GENOMIC DNA]</scope>
    <source>
        <strain evidence="9 10">B25</strain>
    </source>
</reference>
<dbReference type="InterPro" id="IPR036291">
    <property type="entry name" value="NAD(P)-bd_dom_sf"/>
</dbReference>
<dbReference type="InterPro" id="IPR002347">
    <property type="entry name" value="SDR_fam"/>
</dbReference>
<dbReference type="InterPro" id="IPR020904">
    <property type="entry name" value="Sc_DH/Rdtase_CS"/>
</dbReference>
<evidence type="ECO:0000256" key="2">
    <source>
        <dbReference type="ARBA" id="ARBA00023002"/>
    </source>
</evidence>
<proteinExistence type="inferred from homology"/>
<dbReference type="NCBIfam" id="NF005753">
    <property type="entry name" value="PRK07577.1"/>
    <property type="match status" value="1"/>
</dbReference>
<evidence type="ECO:0000256" key="5">
    <source>
        <dbReference type="ARBA" id="ARBA00060518"/>
    </source>
</evidence>
<comment type="catalytic activity">
    <reaction evidence="4">
        <text>(2R,3S)-2,3-dihydroxy-2,3-dihydro-p-cumate + NAD(+) = 2,3-dihydroxy-p-cumate + NADH + H(+)</text>
        <dbReference type="Rhea" id="RHEA:23772"/>
        <dbReference type="ChEBI" id="CHEBI:15378"/>
        <dbReference type="ChEBI" id="CHEBI:36647"/>
        <dbReference type="ChEBI" id="CHEBI:57540"/>
        <dbReference type="ChEBI" id="CHEBI:57945"/>
        <dbReference type="ChEBI" id="CHEBI:58420"/>
        <dbReference type="EC" id="1.3.1.58"/>
    </reaction>
</comment>
<dbReference type="Proteomes" id="UP000268048">
    <property type="component" value="Chromosome"/>
</dbReference>
<dbReference type="PANTHER" id="PTHR42879:SF2">
    <property type="entry name" value="3-OXOACYL-[ACYL-CARRIER-PROTEIN] REDUCTASE FABG"/>
    <property type="match status" value="1"/>
</dbReference>
<dbReference type="FunFam" id="3.40.50.720:FF:000173">
    <property type="entry name" value="3-oxoacyl-[acyl-carrier protein] reductase"/>
    <property type="match status" value="1"/>
</dbReference>
<dbReference type="AlphaFoldDB" id="A0A3G7TS17"/>
<dbReference type="PANTHER" id="PTHR42879">
    <property type="entry name" value="3-OXOACYL-(ACYL-CARRIER-PROTEIN) REDUCTASE"/>
    <property type="match status" value="1"/>
</dbReference>
<dbReference type="SUPFAM" id="SSF51735">
    <property type="entry name" value="NAD(P)-binding Rossmann-fold domains"/>
    <property type="match status" value="1"/>
</dbReference>
<evidence type="ECO:0000256" key="6">
    <source>
        <dbReference type="ARBA" id="ARBA00066455"/>
    </source>
</evidence>
<evidence type="ECO:0000313" key="10">
    <source>
        <dbReference type="Proteomes" id="UP000268048"/>
    </source>
</evidence>
<dbReference type="PRINTS" id="PR00081">
    <property type="entry name" value="GDHRDH"/>
</dbReference>
<keyword evidence="2 9" id="KW-0560">Oxidoreductase</keyword>
<evidence type="ECO:0000259" key="8">
    <source>
        <dbReference type="SMART" id="SM00822"/>
    </source>
</evidence>
<dbReference type="PRINTS" id="PR00080">
    <property type="entry name" value="SDRFAMILY"/>
</dbReference>
<organism evidence="9 10">
    <name type="scientific">Pseudomonas chlororaphis</name>
    <dbReference type="NCBI Taxonomy" id="587753"/>
    <lineage>
        <taxon>Bacteria</taxon>
        <taxon>Pseudomonadati</taxon>
        <taxon>Pseudomonadota</taxon>
        <taxon>Gammaproteobacteria</taxon>
        <taxon>Pseudomonadales</taxon>
        <taxon>Pseudomonadaceae</taxon>
        <taxon>Pseudomonas</taxon>
    </lineage>
</organism>
<dbReference type="SMART" id="SM00822">
    <property type="entry name" value="PKS_KR"/>
    <property type="match status" value="1"/>
</dbReference>
<comment type="pathway">
    <text evidence="5">Aromatic compound metabolism; p-cumate degradation; acetaldehyde and pyruvate from p-cumate: step 2/7.</text>
</comment>
<name>A0A3G7TS17_9PSED</name>
<comment type="similarity">
    <text evidence="1">Belongs to the short-chain dehydrogenases/reductases (SDR) family.</text>
</comment>
<feature type="domain" description="Ketoreductase" evidence="8">
    <location>
        <begin position="4"/>
        <end position="171"/>
    </location>
</feature>
<dbReference type="EMBL" id="CP027753">
    <property type="protein sequence ID" value="AZE49046.1"/>
    <property type="molecule type" value="Genomic_DNA"/>
</dbReference>
<evidence type="ECO:0000256" key="7">
    <source>
        <dbReference type="ARBA" id="ARBA00073443"/>
    </source>
</evidence>
<dbReference type="EC" id="1.3.1.58" evidence="6"/>
<protein>
    <recommendedName>
        <fullName evidence="7">2,3-dihydroxy-2,3-dihydro-p-cumate dehydrogenase</fullName>
        <ecNumber evidence="6">1.3.1.58</ecNumber>
    </recommendedName>
    <alternativeName>
        <fullName evidence="3">Biphenyl-2,3-dihydro-2,3-diol dehydrogenase</fullName>
    </alternativeName>
</protein>
<dbReference type="Pfam" id="PF13561">
    <property type="entry name" value="adh_short_C2"/>
    <property type="match status" value="1"/>
</dbReference>
<accession>A0A3G7TS17</accession>
<evidence type="ECO:0000313" key="9">
    <source>
        <dbReference type="EMBL" id="AZE49046.1"/>
    </source>
</evidence>
<dbReference type="GO" id="GO:0032787">
    <property type="term" value="P:monocarboxylic acid metabolic process"/>
    <property type="evidence" value="ECO:0007669"/>
    <property type="project" value="UniProtKB-ARBA"/>
</dbReference>
<dbReference type="InterPro" id="IPR057326">
    <property type="entry name" value="KR_dom"/>
</dbReference>
<dbReference type="RefSeq" id="WP_124320872.1">
    <property type="nucleotide sequence ID" value="NZ_CP027753.1"/>
</dbReference>